<name>S0KWW8_9ENTE</name>
<evidence type="ECO:0008006" key="10">
    <source>
        <dbReference type="Google" id="ProtNLM"/>
    </source>
</evidence>
<dbReference type="CDD" id="cd04179">
    <property type="entry name" value="DPM_DPG-synthase_like"/>
    <property type="match status" value="1"/>
</dbReference>
<evidence type="ECO:0000259" key="7">
    <source>
        <dbReference type="Pfam" id="PF04138"/>
    </source>
</evidence>
<reference evidence="8 9" key="1">
    <citation type="submission" date="2013-03" db="EMBL/GenBank/DDBJ databases">
        <title>The Genome Sequence of Enterococcus sulfureus ATCC_49903 (PacBio/Illumina hybrid assembly).</title>
        <authorList>
            <consortium name="The Broad Institute Genomics Platform"/>
            <consortium name="The Broad Institute Genome Sequencing Center for Infectious Disease"/>
            <person name="Earl A."/>
            <person name="Russ C."/>
            <person name="Gilmore M."/>
            <person name="Surin D."/>
            <person name="Walker B."/>
            <person name="Young S."/>
            <person name="Zeng Q."/>
            <person name="Gargeya S."/>
            <person name="Fitzgerald M."/>
            <person name="Haas B."/>
            <person name="Abouelleil A."/>
            <person name="Allen A.W."/>
            <person name="Alvarado L."/>
            <person name="Arachchi H.M."/>
            <person name="Berlin A.M."/>
            <person name="Chapman S.B."/>
            <person name="Gainer-Dewar J."/>
            <person name="Goldberg J."/>
            <person name="Griggs A."/>
            <person name="Gujja S."/>
            <person name="Hansen M."/>
            <person name="Howarth C."/>
            <person name="Imamovic A."/>
            <person name="Ireland A."/>
            <person name="Larimer J."/>
            <person name="McCowan C."/>
            <person name="Murphy C."/>
            <person name="Pearson M."/>
            <person name="Poon T.W."/>
            <person name="Priest M."/>
            <person name="Roberts A."/>
            <person name="Saif S."/>
            <person name="Shea T."/>
            <person name="Sisk P."/>
            <person name="Sykes S."/>
            <person name="Wortman J."/>
            <person name="Nusbaum C."/>
            <person name="Birren B."/>
        </authorList>
    </citation>
    <scope>NUCLEOTIDE SEQUENCE [LARGE SCALE GENOMIC DNA]</scope>
    <source>
        <strain evidence="8 9">ATCC 49903</strain>
    </source>
</reference>
<dbReference type="InterPro" id="IPR029044">
    <property type="entry name" value="Nucleotide-diphossugar_trans"/>
</dbReference>
<dbReference type="Pfam" id="PF04138">
    <property type="entry name" value="GtrA_DPMS_TM"/>
    <property type="match status" value="1"/>
</dbReference>
<sequence length="353" mass="39825">MGIFMNDVLLVIPSLEPDLKLVQLVQTLRQKVTTTFPILIINDGSSSDYDFIFNQTLAFENVRIVKHDLNKGKGAALKTAMNQMLNHYPEADFFVTVDSDGQHLAKDIFACIHRARQSPNQVVLGSRYFGKDVPFRSKFGNLLTSKLLALTTGIKIPDTQTGLRVIPRSLIPQCLTVPGERFEYEMNMLVATEKAGFQHVIEPIDTVYIEENASSHFRIVKDSIAIYKVFLRYFFSSVFSFLVDVGVYALLVFFTPNLSYLSILNASVIARVISAIVNYLLNRSFVFKQEGSHSALKYFGLVGVQIILSATIVFILYTILPIGKSVTLKLIVDSALFFFSYHVQKKYIFVDKE</sequence>
<dbReference type="AlphaFoldDB" id="S0KWW8"/>
<evidence type="ECO:0000256" key="5">
    <source>
        <dbReference type="SAM" id="Phobius"/>
    </source>
</evidence>
<dbReference type="STRING" id="1140003.OMY_00222"/>
<dbReference type="Proteomes" id="UP000015961">
    <property type="component" value="Unassembled WGS sequence"/>
</dbReference>
<evidence type="ECO:0000313" key="8">
    <source>
        <dbReference type="EMBL" id="EOT87161.1"/>
    </source>
</evidence>
<evidence type="ECO:0000313" key="9">
    <source>
        <dbReference type="Proteomes" id="UP000015961"/>
    </source>
</evidence>
<feature type="transmembrane region" description="Helical" evidence="5">
    <location>
        <begin position="301"/>
        <end position="320"/>
    </location>
</feature>
<organism evidence="8 9">
    <name type="scientific">Enterococcus sulfureus ATCC 49903</name>
    <dbReference type="NCBI Taxonomy" id="1140003"/>
    <lineage>
        <taxon>Bacteria</taxon>
        <taxon>Bacillati</taxon>
        <taxon>Bacillota</taxon>
        <taxon>Bacilli</taxon>
        <taxon>Lactobacillales</taxon>
        <taxon>Enterococcaceae</taxon>
        <taxon>Enterococcus</taxon>
    </lineage>
</organism>
<dbReference type="InterPro" id="IPR007267">
    <property type="entry name" value="GtrA_DPMS_TM"/>
</dbReference>
<dbReference type="Gene3D" id="3.90.550.10">
    <property type="entry name" value="Spore Coat Polysaccharide Biosynthesis Protein SpsA, Chain A"/>
    <property type="match status" value="1"/>
</dbReference>
<gene>
    <name evidence="8" type="ORF">I573_00217</name>
</gene>
<keyword evidence="2 5" id="KW-0812">Transmembrane</keyword>
<feature type="transmembrane region" description="Helical" evidence="5">
    <location>
        <begin position="260"/>
        <end position="281"/>
    </location>
</feature>
<dbReference type="InterPro" id="IPR001173">
    <property type="entry name" value="Glyco_trans_2-like"/>
</dbReference>
<dbReference type="RefSeq" id="WP_016184713.1">
    <property type="nucleotide sequence ID" value="NZ_ASWO01000001.1"/>
</dbReference>
<dbReference type="Pfam" id="PF00535">
    <property type="entry name" value="Glycos_transf_2"/>
    <property type="match status" value="1"/>
</dbReference>
<comment type="subcellular location">
    <subcellularLocation>
        <location evidence="1">Membrane</location>
        <topology evidence="1">Multi-pass membrane protein</topology>
    </subcellularLocation>
</comment>
<protein>
    <recommendedName>
        <fullName evidence="10">Glycosyltransferase 2-like domain-containing protein</fullName>
    </recommendedName>
</protein>
<evidence type="ECO:0000256" key="1">
    <source>
        <dbReference type="ARBA" id="ARBA00004141"/>
    </source>
</evidence>
<feature type="domain" description="Glycosyltransferase 2-like" evidence="6">
    <location>
        <begin position="21"/>
        <end position="171"/>
    </location>
</feature>
<keyword evidence="3 5" id="KW-1133">Transmembrane helix</keyword>
<dbReference type="GO" id="GO:0000271">
    <property type="term" value="P:polysaccharide biosynthetic process"/>
    <property type="evidence" value="ECO:0007669"/>
    <property type="project" value="InterPro"/>
</dbReference>
<dbReference type="PATRIC" id="fig|1140003.3.peg.217"/>
<dbReference type="GO" id="GO:0006487">
    <property type="term" value="P:protein N-linked glycosylation"/>
    <property type="evidence" value="ECO:0007669"/>
    <property type="project" value="TreeGrafter"/>
</dbReference>
<dbReference type="EMBL" id="ASWO01000001">
    <property type="protein sequence ID" value="EOT87161.1"/>
    <property type="molecule type" value="Genomic_DNA"/>
</dbReference>
<evidence type="ECO:0000259" key="6">
    <source>
        <dbReference type="Pfam" id="PF00535"/>
    </source>
</evidence>
<dbReference type="SUPFAM" id="SSF53448">
    <property type="entry name" value="Nucleotide-diphospho-sugar transferases"/>
    <property type="match status" value="1"/>
</dbReference>
<dbReference type="OrthoDB" id="9810303at2"/>
<evidence type="ECO:0000256" key="2">
    <source>
        <dbReference type="ARBA" id="ARBA00022692"/>
    </source>
</evidence>
<dbReference type="PANTHER" id="PTHR10859:SF114">
    <property type="entry name" value="DOLICHOL-PHOSPHATE MANNOSYLTRANSFERASE"/>
    <property type="match status" value="1"/>
</dbReference>
<dbReference type="PANTHER" id="PTHR10859">
    <property type="entry name" value="GLYCOSYL TRANSFERASE"/>
    <property type="match status" value="1"/>
</dbReference>
<feature type="transmembrane region" description="Helical" evidence="5">
    <location>
        <begin position="230"/>
        <end position="254"/>
    </location>
</feature>
<evidence type="ECO:0000256" key="4">
    <source>
        <dbReference type="ARBA" id="ARBA00023136"/>
    </source>
</evidence>
<accession>S0KWW8</accession>
<dbReference type="GO" id="GO:0016020">
    <property type="term" value="C:membrane"/>
    <property type="evidence" value="ECO:0007669"/>
    <property type="project" value="UniProtKB-SubCell"/>
</dbReference>
<feature type="domain" description="GtrA/DPMS transmembrane" evidence="7">
    <location>
        <begin position="232"/>
        <end position="349"/>
    </location>
</feature>
<keyword evidence="4 5" id="KW-0472">Membrane</keyword>
<comment type="caution">
    <text evidence="8">The sequence shown here is derived from an EMBL/GenBank/DDBJ whole genome shotgun (WGS) entry which is preliminary data.</text>
</comment>
<evidence type="ECO:0000256" key="3">
    <source>
        <dbReference type="ARBA" id="ARBA00022989"/>
    </source>
</evidence>
<keyword evidence="9" id="KW-1185">Reference proteome</keyword>
<proteinExistence type="predicted"/>
<dbReference type="eggNOG" id="COG0463">
    <property type="taxonomic scope" value="Bacteria"/>
</dbReference>